<sequence length="188" mass="21285">MRFFLLAFLVLMMKTVPLQAQPISPLTLDGFSQWLTGHDEQTQQLQPVQGRQALIEKRGRVRAYVKFNVKGYGELSFPIDPRTPSGEEARRVDLSQSRWLRLRYKANVPVVLQLRQTGVHGGVHPHITLPATSRFRTCTLYFTAFTGGKTPLDLSNVAKFNFALLANAQSDPFAALWVQAFQIDHYTP</sequence>
<gene>
    <name evidence="2" type="ORF">C5O19_22825</name>
</gene>
<evidence type="ECO:0000313" key="3">
    <source>
        <dbReference type="Proteomes" id="UP000239590"/>
    </source>
</evidence>
<comment type="caution">
    <text evidence="2">The sequence shown here is derived from an EMBL/GenBank/DDBJ whole genome shotgun (WGS) entry which is preliminary data.</text>
</comment>
<name>A0A2S7IGN8_9BACT</name>
<proteinExistence type="predicted"/>
<dbReference type="AlphaFoldDB" id="A0A2S7IGN8"/>
<keyword evidence="1" id="KW-0732">Signal</keyword>
<dbReference type="OrthoDB" id="1351088at2"/>
<dbReference type="EMBL" id="PTRA01000006">
    <property type="protein sequence ID" value="PQA54580.1"/>
    <property type="molecule type" value="Genomic_DNA"/>
</dbReference>
<keyword evidence="3" id="KW-1185">Reference proteome</keyword>
<feature type="signal peptide" evidence="1">
    <location>
        <begin position="1"/>
        <end position="20"/>
    </location>
</feature>
<accession>A0A2S7IGN8</accession>
<evidence type="ECO:0000256" key="1">
    <source>
        <dbReference type="SAM" id="SignalP"/>
    </source>
</evidence>
<feature type="chain" id="PRO_5015633454" description="NADH:ubiquinone oxidoreductase intermediate-associated protein 30 domain-containing protein" evidence="1">
    <location>
        <begin position="21"/>
        <end position="188"/>
    </location>
</feature>
<evidence type="ECO:0008006" key="4">
    <source>
        <dbReference type="Google" id="ProtNLM"/>
    </source>
</evidence>
<organism evidence="2 3">
    <name type="scientific">Siphonobacter curvatus</name>
    <dbReference type="NCBI Taxonomy" id="2094562"/>
    <lineage>
        <taxon>Bacteria</taxon>
        <taxon>Pseudomonadati</taxon>
        <taxon>Bacteroidota</taxon>
        <taxon>Cytophagia</taxon>
        <taxon>Cytophagales</taxon>
        <taxon>Cytophagaceae</taxon>
        <taxon>Siphonobacter</taxon>
    </lineage>
</organism>
<evidence type="ECO:0000313" key="2">
    <source>
        <dbReference type="EMBL" id="PQA54580.1"/>
    </source>
</evidence>
<protein>
    <recommendedName>
        <fullName evidence="4">NADH:ubiquinone oxidoreductase intermediate-associated protein 30 domain-containing protein</fullName>
    </recommendedName>
</protein>
<dbReference type="RefSeq" id="WP_104715702.1">
    <property type="nucleotide sequence ID" value="NZ_PTRA01000006.1"/>
</dbReference>
<reference evidence="3" key="1">
    <citation type="submission" date="2018-02" db="EMBL/GenBank/DDBJ databases">
        <title>Genome sequencing of Solimonas sp. HR-BB.</title>
        <authorList>
            <person name="Lee Y."/>
            <person name="Jeon C.O."/>
        </authorList>
    </citation>
    <scope>NUCLEOTIDE SEQUENCE [LARGE SCALE GENOMIC DNA]</scope>
    <source>
        <strain evidence="3">HR-U</strain>
    </source>
</reference>
<dbReference type="Proteomes" id="UP000239590">
    <property type="component" value="Unassembled WGS sequence"/>
</dbReference>